<evidence type="ECO:0000313" key="3">
    <source>
        <dbReference type="Proteomes" id="UP001304769"/>
    </source>
</evidence>
<feature type="domain" description="DUF7666" evidence="1">
    <location>
        <begin position="1"/>
        <end position="93"/>
    </location>
</feature>
<proteinExistence type="predicted"/>
<name>A0ABU5T0S5_9MICC</name>
<evidence type="ECO:0000259" key="1">
    <source>
        <dbReference type="Pfam" id="PF24703"/>
    </source>
</evidence>
<protein>
    <recommendedName>
        <fullName evidence="1">DUF7666 domain-containing protein</fullName>
    </recommendedName>
</protein>
<reference evidence="2 3" key="1">
    <citation type="submission" date="2023-12" db="EMBL/GenBank/DDBJ databases">
        <title>Sinomonas terricola sp. nov, isolated from litchi orchard soil in Guangdong, PR China.</title>
        <authorList>
            <person name="Jiaxin W."/>
            <person name="Yang Z."/>
            <person name="Honghui Z."/>
        </authorList>
    </citation>
    <scope>NUCLEOTIDE SEQUENCE [LARGE SCALE GENOMIC DNA]</scope>
    <source>
        <strain evidence="2 3">JGH33</strain>
    </source>
</reference>
<dbReference type="Pfam" id="PF24703">
    <property type="entry name" value="DUF7666"/>
    <property type="match status" value="1"/>
</dbReference>
<comment type="caution">
    <text evidence="2">The sequence shown here is derived from an EMBL/GenBank/DDBJ whole genome shotgun (WGS) entry which is preliminary data.</text>
</comment>
<organism evidence="2 3">
    <name type="scientific">Sinomonas terricola</name>
    <dbReference type="NCBI Taxonomy" id="3110330"/>
    <lineage>
        <taxon>Bacteria</taxon>
        <taxon>Bacillati</taxon>
        <taxon>Actinomycetota</taxon>
        <taxon>Actinomycetes</taxon>
        <taxon>Micrococcales</taxon>
        <taxon>Micrococcaceae</taxon>
        <taxon>Sinomonas</taxon>
    </lineage>
</organism>
<accession>A0ABU5T0S5</accession>
<dbReference type="EMBL" id="JAYGGQ010000001">
    <property type="protein sequence ID" value="MEA5453256.1"/>
    <property type="molecule type" value="Genomic_DNA"/>
</dbReference>
<sequence length="296" mass="30550">MKAFKGFNADLTCRGFQYEEGKTYEHDGNVALCSGGFHAVLLPLDVVNYYKPKDSVYHEVELEDVAPSRDGDSKVAARKITVGAKIGIPGLVKAHVEAVWASVKKPSEKVTATTGDYAHAATTGDYAHAATTGDSAHAATTGDSAHAATTGDYANAATTGDYAHAATTGDYAHAATTGRYAHAATTGRYAHAATTGDSAHAATTGRSAHAATTGRYANAATTGYSAHVRSSVKDEGSIAAVLGHGAAAGALGCWIVLTERDDNLNILDVQAFKVDGKKVKANTFYQLVGGKLEVAS</sequence>
<dbReference type="InterPro" id="IPR056083">
    <property type="entry name" value="DUF7666"/>
</dbReference>
<dbReference type="RefSeq" id="WP_323277025.1">
    <property type="nucleotide sequence ID" value="NZ_JAYGGQ010000001.1"/>
</dbReference>
<keyword evidence="3" id="KW-1185">Reference proteome</keyword>
<dbReference type="Proteomes" id="UP001304769">
    <property type="component" value="Unassembled WGS sequence"/>
</dbReference>
<evidence type="ECO:0000313" key="2">
    <source>
        <dbReference type="EMBL" id="MEA5453256.1"/>
    </source>
</evidence>
<gene>
    <name evidence="2" type="ORF">SPF06_00840</name>
</gene>